<gene>
    <name evidence="5" type="primary">LOC102821850</name>
</gene>
<dbReference type="PANTHER" id="PTHR19256:SF63">
    <property type="entry name" value="T CELL RECEPTOR GAMMA VARIABLE 3-RELATED"/>
    <property type="match status" value="1"/>
</dbReference>
<dbReference type="GeneID" id="102821850"/>
<evidence type="ECO:0000256" key="3">
    <source>
        <dbReference type="SAM" id="SignalP"/>
    </source>
</evidence>
<accession>A0A9B0T6X0</accession>
<sequence>MLWSLVLLLAFLAPGSQKASNMEMRQKSIIKPAETLVSIPCDLPDQSTKYVHWYQYQEGRALQRLLYYDFPNKKVVLDSGFSSEKYHDPIGDDMLWSLVLLLAFLAPDQSTNYVHWYQYQEGRALQRLLYYGFRDSKVVLDSGFSSEKYHVYEGSQKVSNIEMRLKSIIKPAEASVSITCDLPDQSTNYVHWYQYQEGRALQRLLYYNFPNKKVVLDSGFSSEKYHVYAGTGTSCPIGEEMLWSVALLLAFLAFGSQKASNMEMRQKSIIRPAEASVAITCDLPDQSTKYIHWYRYQEGRALQRLLYYYFRESKAQLDSGFSSEKYHAYEGHWRQT</sequence>
<protein>
    <submittedName>
        <fullName evidence="5">Uncharacterized protein LOC102821850</fullName>
    </submittedName>
</protein>
<evidence type="ECO:0000256" key="2">
    <source>
        <dbReference type="ARBA" id="ARBA00023319"/>
    </source>
</evidence>
<keyword evidence="2" id="KW-0393">Immunoglobulin domain</keyword>
<dbReference type="InterPro" id="IPR051117">
    <property type="entry name" value="TRG_var/const_region"/>
</dbReference>
<reference evidence="5" key="1">
    <citation type="submission" date="2025-08" db="UniProtKB">
        <authorList>
            <consortium name="RefSeq"/>
        </authorList>
    </citation>
    <scope>IDENTIFICATION</scope>
    <source>
        <tissue evidence="5">Spleen</tissue>
    </source>
</reference>
<feature type="signal peptide" evidence="3">
    <location>
        <begin position="1"/>
        <end position="18"/>
    </location>
</feature>
<feature type="chain" id="PRO_5039322582" evidence="3">
    <location>
        <begin position="19"/>
        <end position="336"/>
    </location>
</feature>
<dbReference type="SUPFAM" id="SSF48726">
    <property type="entry name" value="Immunoglobulin"/>
    <property type="match status" value="3"/>
</dbReference>
<name>A0A9B0T6X0_CHRAS</name>
<keyword evidence="1" id="KW-0675">Receptor</keyword>
<dbReference type="Proteomes" id="UP000504623">
    <property type="component" value="Unplaced"/>
</dbReference>
<keyword evidence="4" id="KW-1185">Reference proteome</keyword>
<keyword evidence="3" id="KW-0732">Signal</keyword>
<proteinExistence type="predicted"/>
<dbReference type="Gene3D" id="2.60.40.10">
    <property type="entry name" value="Immunoglobulins"/>
    <property type="match status" value="4"/>
</dbReference>
<evidence type="ECO:0000313" key="5">
    <source>
        <dbReference type="RefSeq" id="XP_006832327.1"/>
    </source>
</evidence>
<dbReference type="RefSeq" id="XP_006832327.1">
    <property type="nucleotide sequence ID" value="XM_006832264.1"/>
</dbReference>
<dbReference type="OrthoDB" id="9628507at2759"/>
<evidence type="ECO:0000256" key="1">
    <source>
        <dbReference type="ARBA" id="ARBA00023170"/>
    </source>
</evidence>
<dbReference type="AlphaFoldDB" id="A0A9B0T6X0"/>
<dbReference type="InterPro" id="IPR036179">
    <property type="entry name" value="Ig-like_dom_sf"/>
</dbReference>
<dbReference type="PANTHER" id="PTHR19256">
    <property type="entry name" value="T-CELL RECEPTOR GAMMA CHAIN"/>
    <property type="match status" value="1"/>
</dbReference>
<organism evidence="4 5">
    <name type="scientific">Chrysochloris asiatica</name>
    <name type="common">Cape golden mole</name>
    <dbReference type="NCBI Taxonomy" id="185453"/>
    <lineage>
        <taxon>Eukaryota</taxon>
        <taxon>Metazoa</taxon>
        <taxon>Chordata</taxon>
        <taxon>Craniata</taxon>
        <taxon>Vertebrata</taxon>
        <taxon>Euteleostomi</taxon>
        <taxon>Mammalia</taxon>
        <taxon>Eutheria</taxon>
        <taxon>Afrotheria</taxon>
        <taxon>Chrysochloridae</taxon>
        <taxon>Chrysochlorinae</taxon>
        <taxon>Chrysochloris</taxon>
    </lineage>
</organism>
<dbReference type="InterPro" id="IPR013783">
    <property type="entry name" value="Ig-like_fold"/>
</dbReference>
<evidence type="ECO:0000313" key="4">
    <source>
        <dbReference type="Proteomes" id="UP000504623"/>
    </source>
</evidence>